<name>A0A5B7F4B6_PORTR</name>
<proteinExistence type="predicted"/>
<gene>
    <name evidence="1" type="ORF">E2C01_033773</name>
</gene>
<protein>
    <submittedName>
        <fullName evidence="1">Uncharacterized protein</fullName>
    </submittedName>
</protein>
<evidence type="ECO:0000313" key="1">
    <source>
        <dbReference type="EMBL" id="MPC40216.1"/>
    </source>
</evidence>
<reference evidence="1 2" key="1">
    <citation type="submission" date="2019-05" db="EMBL/GenBank/DDBJ databases">
        <title>Another draft genome of Portunus trituberculatus and its Hox gene families provides insights of decapod evolution.</title>
        <authorList>
            <person name="Jeong J.-H."/>
            <person name="Song I."/>
            <person name="Kim S."/>
            <person name="Choi T."/>
            <person name="Kim D."/>
            <person name="Ryu S."/>
            <person name="Kim W."/>
        </authorList>
    </citation>
    <scope>NUCLEOTIDE SEQUENCE [LARGE SCALE GENOMIC DNA]</scope>
    <source>
        <tissue evidence="1">Muscle</tissue>
    </source>
</reference>
<comment type="caution">
    <text evidence="1">The sequence shown here is derived from an EMBL/GenBank/DDBJ whole genome shotgun (WGS) entry which is preliminary data.</text>
</comment>
<organism evidence="1 2">
    <name type="scientific">Portunus trituberculatus</name>
    <name type="common">Swimming crab</name>
    <name type="synonym">Neptunus trituberculatus</name>
    <dbReference type="NCBI Taxonomy" id="210409"/>
    <lineage>
        <taxon>Eukaryota</taxon>
        <taxon>Metazoa</taxon>
        <taxon>Ecdysozoa</taxon>
        <taxon>Arthropoda</taxon>
        <taxon>Crustacea</taxon>
        <taxon>Multicrustacea</taxon>
        <taxon>Malacostraca</taxon>
        <taxon>Eumalacostraca</taxon>
        <taxon>Eucarida</taxon>
        <taxon>Decapoda</taxon>
        <taxon>Pleocyemata</taxon>
        <taxon>Brachyura</taxon>
        <taxon>Eubrachyura</taxon>
        <taxon>Portunoidea</taxon>
        <taxon>Portunidae</taxon>
        <taxon>Portuninae</taxon>
        <taxon>Portunus</taxon>
    </lineage>
</organism>
<accession>A0A5B7F4B6</accession>
<dbReference type="AlphaFoldDB" id="A0A5B7F4B6"/>
<dbReference type="Proteomes" id="UP000324222">
    <property type="component" value="Unassembled WGS sequence"/>
</dbReference>
<sequence>MSVRQRTQLSHSITMRLLFSDPHSEILLKLKVEVNYAKIYITRLPALGAGTAAGPKASPSLPTTLLSKIKLAPYNFPTTL</sequence>
<dbReference type="EMBL" id="VSRR010004618">
    <property type="protein sequence ID" value="MPC40216.1"/>
    <property type="molecule type" value="Genomic_DNA"/>
</dbReference>
<evidence type="ECO:0000313" key="2">
    <source>
        <dbReference type="Proteomes" id="UP000324222"/>
    </source>
</evidence>
<keyword evidence="2" id="KW-1185">Reference proteome</keyword>